<dbReference type="PANTHER" id="PTHR47371:SF3">
    <property type="entry name" value="PHOSPHOGLYCEROL TRANSFERASE I"/>
    <property type="match status" value="1"/>
</dbReference>
<dbReference type="Pfam" id="PF00884">
    <property type="entry name" value="Sulfatase"/>
    <property type="match status" value="1"/>
</dbReference>
<dbReference type="InterPro" id="IPR000917">
    <property type="entry name" value="Sulfatase_N"/>
</dbReference>
<gene>
    <name evidence="8" type="ORF">C6N40_04685</name>
</gene>
<comment type="caution">
    <text evidence="8">The sequence shown here is derived from an EMBL/GenBank/DDBJ whole genome shotgun (WGS) entry which is preliminary data.</text>
</comment>
<evidence type="ECO:0000256" key="4">
    <source>
        <dbReference type="ARBA" id="ARBA00022989"/>
    </source>
</evidence>
<feature type="transmembrane region" description="Helical" evidence="6">
    <location>
        <begin position="69"/>
        <end position="92"/>
    </location>
</feature>
<protein>
    <recommendedName>
        <fullName evidence="7">Sulfatase N-terminal domain-containing protein</fullName>
    </recommendedName>
</protein>
<evidence type="ECO:0000256" key="2">
    <source>
        <dbReference type="ARBA" id="ARBA00022475"/>
    </source>
</evidence>
<evidence type="ECO:0000313" key="8">
    <source>
        <dbReference type="EMBL" id="PRH82944.1"/>
    </source>
</evidence>
<dbReference type="Proteomes" id="UP000241736">
    <property type="component" value="Unassembled WGS sequence"/>
</dbReference>
<dbReference type="RefSeq" id="WP_106989852.1">
    <property type="nucleotide sequence ID" value="NZ_KZ679086.1"/>
</dbReference>
<feature type="domain" description="Sulfatase N-terminal" evidence="7">
    <location>
        <begin position="230"/>
        <end position="461"/>
    </location>
</feature>
<comment type="subcellular location">
    <subcellularLocation>
        <location evidence="1">Cell membrane</location>
        <topology evidence="1">Multi-pass membrane protein</topology>
    </subcellularLocation>
</comment>
<dbReference type="CDD" id="cd16015">
    <property type="entry name" value="LTA_synthase"/>
    <property type="match status" value="1"/>
</dbReference>
<keyword evidence="3 6" id="KW-0812">Transmembrane</keyword>
<keyword evidence="5 6" id="KW-0472">Membrane</keyword>
<keyword evidence="4 6" id="KW-1133">Transmembrane helix</keyword>
<evidence type="ECO:0000256" key="1">
    <source>
        <dbReference type="ARBA" id="ARBA00004651"/>
    </source>
</evidence>
<evidence type="ECO:0000256" key="6">
    <source>
        <dbReference type="SAM" id="Phobius"/>
    </source>
</evidence>
<evidence type="ECO:0000313" key="9">
    <source>
        <dbReference type="Proteomes" id="UP000241736"/>
    </source>
</evidence>
<feature type="transmembrane region" description="Helical" evidence="6">
    <location>
        <begin position="41"/>
        <end position="62"/>
    </location>
</feature>
<accession>A0A2P6MAB2</accession>
<feature type="transmembrane region" description="Helical" evidence="6">
    <location>
        <begin position="12"/>
        <end position="35"/>
    </location>
</feature>
<sequence>MRPAWAARWPLRLAHGLAAPLLLVPLAALLAWGWLDVVYGPRALLLDAIAWLPVSAGIALAARRAWQAWLAMGLLAAGLLLAHALKLAMMGVPIVVADAGNGIELLRILPGWRLVIACLAVLAWLGALLAAFLPAPGRAAWLLLPLAWAALVAVQSPTIAAGLAPAGDGVEPTRAQRLASEGGVLYLLRDGVARREQSRRTPGLEEVEAAIEALHLAPVDPAPAPHFVPRNVHLVLLESVWDVTALEAYRFSDDPFDPRFRALWEAGGSSRMLTPTFGGATANAEFELLCAMPAVRDAVVFEVALRRPVPCLPRLLREAGYHTVAVHPFEADFWSRDSAYELLGFESYRAREAFELDDLDGSYLYDGSTYSQFRRWLGASGDGRPRFNYVVGLSTHYPYHRDATRRPDRVRVEPAAPMLQDYANAVRYATEAFMDHAGAILAEDPDALVIAFGDHAPVLGVQPDPYRVSGLDLRAAAESVDETFAKVAGTPLLVINGRQGPVSLGEVPMHRLAPRLLALLGPGAPTLPQARTESPEDSNSVRARLYLSNLMVQEETGRWRVCRSSEQDGQCREAAERRRHFATLRDDLLQGEQFALRLLDATALGEPTAMKIDAEFPSCQFDVEDWGPRFARAGDGFNVQPNGGSTFWIKLRSPARGKHRLHVDGNESGVLVAGLLASANVGDPAWLDRPGTYQLAWSCGEGAGGTLGGFTVTPAQGAP</sequence>
<evidence type="ECO:0000259" key="7">
    <source>
        <dbReference type="Pfam" id="PF00884"/>
    </source>
</evidence>
<proteinExistence type="predicted"/>
<evidence type="ECO:0000256" key="3">
    <source>
        <dbReference type="ARBA" id="ARBA00022692"/>
    </source>
</evidence>
<dbReference type="InterPro" id="IPR050448">
    <property type="entry name" value="OpgB/LTA_synthase_biosynth"/>
</dbReference>
<dbReference type="AlphaFoldDB" id="A0A2P6MAB2"/>
<keyword evidence="9" id="KW-1185">Reference proteome</keyword>
<organism evidence="8 9">
    <name type="scientific">Arenimonas caeni</name>
    <dbReference type="NCBI Taxonomy" id="2058085"/>
    <lineage>
        <taxon>Bacteria</taxon>
        <taxon>Pseudomonadati</taxon>
        <taxon>Pseudomonadota</taxon>
        <taxon>Gammaproteobacteria</taxon>
        <taxon>Lysobacterales</taxon>
        <taxon>Lysobacteraceae</taxon>
        <taxon>Arenimonas</taxon>
    </lineage>
</organism>
<dbReference type="Gene3D" id="3.40.720.10">
    <property type="entry name" value="Alkaline Phosphatase, subunit A"/>
    <property type="match status" value="1"/>
</dbReference>
<evidence type="ECO:0000256" key="5">
    <source>
        <dbReference type="ARBA" id="ARBA00023136"/>
    </source>
</evidence>
<keyword evidence="2" id="KW-1003">Cell membrane</keyword>
<name>A0A2P6MAB2_9GAMM</name>
<feature type="transmembrane region" description="Helical" evidence="6">
    <location>
        <begin position="112"/>
        <end position="133"/>
    </location>
</feature>
<reference evidence="8 9" key="1">
    <citation type="submission" date="2018-03" db="EMBL/GenBank/DDBJ databases">
        <title>Arenimonas caeni sp. nov., isolated from activated sludge.</title>
        <authorList>
            <person name="Liu H."/>
        </authorList>
    </citation>
    <scope>NUCLEOTIDE SEQUENCE [LARGE SCALE GENOMIC DNA]</scope>
    <source>
        <strain evidence="9">z29</strain>
    </source>
</reference>
<dbReference type="PANTHER" id="PTHR47371">
    <property type="entry name" value="LIPOTEICHOIC ACID SYNTHASE"/>
    <property type="match status" value="1"/>
</dbReference>
<dbReference type="EMBL" id="PVLF01000004">
    <property type="protein sequence ID" value="PRH82944.1"/>
    <property type="molecule type" value="Genomic_DNA"/>
</dbReference>
<dbReference type="SUPFAM" id="SSF53649">
    <property type="entry name" value="Alkaline phosphatase-like"/>
    <property type="match status" value="1"/>
</dbReference>
<dbReference type="OrthoDB" id="5363296at2"/>
<dbReference type="GO" id="GO:0005886">
    <property type="term" value="C:plasma membrane"/>
    <property type="evidence" value="ECO:0007669"/>
    <property type="project" value="UniProtKB-SubCell"/>
</dbReference>
<feature type="transmembrane region" description="Helical" evidence="6">
    <location>
        <begin position="140"/>
        <end position="164"/>
    </location>
</feature>
<dbReference type="InterPro" id="IPR017850">
    <property type="entry name" value="Alkaline_phosphatase_core_sf"/>
</dbReference>